<evidence type="ECO:0000256" key="9">
    <source>
        <dbReference type="ARBA" id="ARBA00023242"/>
    </source>
</evidence>
<dbReference type="FunFam" id="3.30.160.60:FF:001289">
    <property type="entry name" value="Zinc finger protein 574"/>
    <property type="match status" value="1"/>
</dbReference>
<dbReference type="GO" id="GO:0005634">
    <property type="term" value="C:nucleus"/>
    <property type="evidence" value="ECO:0007669"/>
    <property type="project" value="UniProtKB-SubCell"/>
</dbReference>
<gene>
    <name evidence="13" type="ORF">SNE40_014798</name>
</gene>
<feature type="domain" description="C2H2-type" evidence="12">
    <location>
        <begin position="99"/>
        <end position="126"/>
    </location>
</feature>
<feature type="domain" description="C2H2-type" evidence="12">
    <location>
        <begin position="424"/>
        <end position="451"/>
    </location>
</feature>
<dbReference type="GO" id="GO:0001228">
    <property type="term" value="F:DNA-binding transcription activator activity, RNA polymerase II-specific"/>
    <property type="evidence" value="ECO:0007669"/>
    <property type="project" value="TreeGrafter"/>
</dbReference>
<dbReference type="PANTHER" id="PTHR24393:SF136">
    <property type="entry name" value="LD28458P-RELATED"/>
    <property type="match status" value="1"/>
</dbReference>
<evidence type="ECO:0000259" key="12">
    <source>
        <dbReference type="PROSITE" id="PS50157"/>
    </source>
</evidence>
<keyword evidence="14" id="KW-1185">Reference proteome</keyword>
<feature type="domain" description="C2H2-type" evidence="12">
    <location>
        <begin position="452"/>
        <end position="480"/>
    </location>
</feature>
<dbReference type="AlphaFoldDB" id="A0AAN8PR31"/>
<dbReference type="Pfam" id="PF00096">
    <property type="entry name" value="zf-C2H2"/>
    <property type="match status" value="6"/>
</dbReference>
<feature type="domain" description="C2H2-type" evidence="12">
    <location>
        <begin position="71"/>
        <end position="98"/>
    </location>
</feature>
<evidence type="ECO:0000256" key="5">
    <source>
        <dbReference type="ARBA" id="ARBA00022833"/>
    </source>
</evidence>
<dbReference type="SUPFAM" id="SSF57667">
    <property type="entry name" value="beta-beta-alpha zinc fingers"/>
    <property type="match status" value="4"/>
</dbReference>
<dbReference type="FunFam" id="3.30.160.60:FF:000159">
    <property type="entry name" value="Mds1 and evi1 complex locus protein"/>
    <property type="match status" value="1"/>
</dbReference>
<feature type="region of interest" description="Disordered" evidence="11">
    <location>
        <begin position="241"/>
        <end position="261"/>
    </location>
</feature>
<name>A0AAN8PR31_PATCE</name>
<evidence type="ECO:0000256" key="3">
    <source>
        <dbReference type="ARBA" id="ARBA00022737"/>
    </source>
</evidence>
<dbReference type="FunFam" id="3.30.160.60:FF:000112">
    <property type="entry name" value="Mds1 and evi1 complex locus protein"/>
    <property type="match status" value="1"/>
</dbReference>
<organism evidence="13 14">
    <name type="scientific">Patella caerulea</name>
    <name type="common">Rayed Mediterranean limpet</name>
    <dbReference type="NCBI Taxonomy" id="87958"/>
    <lineage>
        <taxon>Eukaryota</taxon>
        <taxon>Metazoa</taxon>
        <taxon>Spiralia</taxon>
        <taxon>Lophotrochozoa</taxon>
        <taxon>Mollusca</taxon>
        <taxon>Gastropoda</taxon>
        <taxon>Patellogastropoda</taxon>
        <taxon>Patelloidea</taxon>
        <taxon>Patellidae</taxon>
        <taxon>Patella</taxon>
    </lineage>
</organism>
<comment type="subcellular location">
    <subcellularLocation>
        <location evidence="1">Nucleus</location>
    </subcellularLocation>
</comment>
<accession>A0AAN8PR31</accession>
<evidence type="ECO:0000256" key="8">
    <source>
        <dbReference type="ARBA" id="ARBA00023163"/>
    </source>
</evidence>
<keyword evidence="2" id="KW-0479">Metal-binding</keyword>
<dbReference type="SMART" id="SM00355">
    <property type="entry name" value="ZnF_C2H2"/>
    <property type="match status" value="7"/>
</dbReference>
<dbReference type="FunFam" id="3.30.160.60:FF:000150">
    <property type="entry name" value="Mds1 and evi1 complex locus protein"/>
    <property type="match status" value="1"/>
</dbReference>
<evidence type="ECO:0000256" key="6">
    <source>
        <dbReference type="ARBA" id="ARBA00023015"/>
    </source>
</evidence>
<keyword evidence="9" id="KW-0539">Nucleus</keyword>
<keyword evidence="8" id="KW-0804">Transcription</keyword>
<proteinExistence type="predicted"/>
<feature type="domain" description="C2H2-type" evidence="12">
    <location>
        <begin position="42"/>
        <end position="70"/>
    </location>
</feature>
<dbReference type="InterPro" id="IPR013087">
    <property type="entry name" value="Znf_C2H2_type"/>
</dbReference>
<keyword evidence="3" id="KW-0677">Repeat</keyword>
<evidence type="ECO:0000256" key="10">
    <source>
        <dbReference type="PROSITE-ProRule" id="PRU00042"/>
    </source>
</evidence>
<feature type="compositionally biased region" description="Basic and acidic residues" evidence="11">
    <location>
        <begin position="241"/>
        <end position="255"/>
    </location>
</feature>
<dbReference type="FunFam" id="3.30.160.60:FF:000126">
    <property type="entry name" value="Mds1 and evi1 complex locus protein"/>
    <property type="match status" value="1"/>
</dbReference>
<dbReference type="Gene3D" id="3.30.160.60">
    <property type="entry name" value="Classic Zinc Finger"/>
    <property type="match status" value="6"/>
</dbReference>
<evidence type="ECO:0000256" key="2">
    <source>
        <dbReference type="ARBA" id="ARBA00022723"/>
    </source>
</evidence>
<keyword evidence="4 10" id="KW-0863">Zinc-finger</keyword>
<feature type="domain" description="C2H2-type" evidence="12">
    <location>
        <begin position="481"/>
        <end position="508"/>
    </location>
</feature>
<feature type="domain" description="C2H2-type" evidence="12">
    <location>
        <begin position="128"/>
        <end position="156"/>
    </location>
</feature>
<dbReference type="PANTHER" id="PTHR24393">
    <property type="entry name" value="ZINC FINGER PROTEIN"/>
    <property type="match status" value="1"/>
</dbReference>
<evidence type="ECO:0000313" key="14">
    <source>
        <dbReference type="Proteomes" id="UP001347796"/>
    </source>
</evidence>
<evidence type="ECO:0000256" key="11">
    <source>
        <dbReference type="SAM" id="MobiDB-lite"/>
    </source>
</evidence>
<dbReference type="GO" id="GO:0000978">
    <property type="term" value="F:RNA polymerase II cis-regulatory region sequence-specific DNA binding"/>
    <property type="evidence" value="ECO:0007669"/>
    <property type="project" value="TreeGrafter"/>
</dbReference>
<evidence type="ECO:0000256" key="7">
    <source>
        <dbReference type="ARBA" id="ARBA00023125"/>
    </source>
</evidence>
<dbReference type="PROSITE" id="PS50157">
    <property type="entry name" value="ZINC_FINGER_C2H2_2"/>
    <property type="match status" value="7"/>
</dbReference>
<sequence>MGDITPTGFSDSRSDDCDYYYHSPTHYQHNSDTMFNVGTRHFPCENCDKIFTDPSNLQRHIRSQHNGARSHACVDCGKTFATSSGLKQHQHIHSSVKPFICEVCLKSYTQFSNLCRHKRMHADCRQQTKCNNCNQTFTTVASLSKHKRFCDSSLKNKIDLSTSTDSTVGCLSKTNSPFSWNWIDLSQFRFNDMFYSKFGSFLPEGFLSLQNMLNDPNISVDCLQLISDGLTLDEKQTFDELDRDSDPSIDSDRENSSGSDVECFSADDLDNMEISNSDFFYFMSTEILPALHSLDLKCTNLEIQSLCADLGEMFSVYLKSPAVEFPLDLSQTHVIERPRISHIYETVKYSKGNFPLIRPVLESMISFNHNEIRLLKNTTKFMPRMTSAPVSQERKNYLMPPQTNINKFPEPYQFKHINKMKERYCCKFCGKHFPRSANLTRHLRTHTGEQPYNCKYCERSFSISSNLQRHIRNIHNKERPFKCPLCDRYFGQQTNLDRHLKKHDSVKSMEGDLFFHKDD</sequence>
<dbReference type="GO" id="GO:0008270">
    <property type="term" value="F:zinc ion binding"/>
    <property type="evidence" value="ECO:0007669"/>
    <property type="project" value="UniProtKB-KW"/>
</dbReference>
<dbReference type="PROSITE" id="PS00028">
    <property type="entry name" value="ZINC_FINGER_C2H2_1"/>
    <property type="match status" value="6"/>
</dbReference>
<dbReference type="EMBL" id="JAZGQO010000010">
    <property type="protein sequence ID" value="KAK6176531.1"/>
    <property type="molecule type" value="Genomic_DNA"/>
</dbReference>
<protein>
    <recommendedName>
        <fullName evidence="12">C2H2-type domain-containing protein</fullName>
    </recommendedName>
</protein>
<evidence type="ECO:0000313" key="13">
    <source>
        <dbReference type="EMBL" id="KAK6176531.1"/>
    </source>
</evidence>
<evidence type="ECO:0000256" key="1">
    <source>
        <dbReference type="ARBA" id="ARBA00004123"/>
    </source>
</evidence>
<comment type="caution">
    <text evidence="13">The sequence shown here is derived from an EMBL/GenBank/DDBJ whole genome shotgun (WGS) entry which is preliminary data.</text>
</comment>
<reference evidence="13 14" key="1">
    <citation type="submission" date="2024-01" db="EMBL/GenBank/DDBJ databases">
        <title>The genome of the rayed Mediterranean limpet Patella caerulea (Linnaeus, 1758).</title>
        <authorList>
            <person name="Anh-Thu Weber A."/>
            <person name="Halstead-Nussloch G."/>
        </authorList>
    </citation>
    <scope>NUCLEOTIDE SEQUENCE [LARGE SCALE GENOMIC DNA]</scope>
    <source>
        <strain evidence="13">AATW-2023a</strain>
        <tissue evidence="13">Whole specimen</tissue>
    </source>
</reference>
<keyword evidence="7" id="KW-0238">DNA-binding</keyword>
<dbReference type="Proteomes" id="UP001347796">
    <property type="component" value="Unassembled WGS sequence"/>
</dbReference>
<keyword evidence="5" id="KW-0862">Zinc</keyword>
<evidence type="ECO:0000256" key="4">
    <source>
        <dbReference type="ARBA" id="ARBA00022771"/>
    </source>
</evidence>
<keyword evidence="6" id="KW-0805">Transcription regulation</keyword>
<dbReference type="InterPro" id="IPR036236">
    <property type="entry name" value="Znf_C2H2_sf"/>
</dbReference>